<gene>
    <name evidence="2" type="ORF">NX801_21990</name>
</gene>
<dbReference type="Proteomes" id="UP001431313">
    <property type="component" value="Unassembled WGS sequence"/>
</dbReference>
<proteinExistence type="predicted"/>
<evidence type="ECO:0008006" key="4">
    <source>
        <dbReference type="Google" id="ProtNLM"/>
    </source>
</evidence>
<sequence length="134" mass="13866">MRPTSPLMSLLAVLLLSGCGLPGEEPPGSRVAPPRPPAVDDAGRAVARARSFTAWAEAEAPAEQRGAVVGHVPLLWGDWRTPGELGFLATDHTTRAAAETVARAFAGWGDNAGRPVRAAVYGSGGTLLYAPPET</sequence>
<feature type="signal peptide" evidence="1">
    <location>
        <begin position="1"/>
        <end position="22"/>
    </location>
</feature>
<evidence type="ECO:0000313" key="2">
    <source>
        <dbReference type="EMBL" id="MCS0638274.1"/>
    </source>
</evidence>
<protein>
    <recommendedName>
        <fullName evidence="4">Lipoprotein</fullName>
    </recommendedName>
</protein>
<dbReference type="PROSITE" id="PS51257">
    <property type="entry name" value="PROKAR_LIPOPROTEIN"/>
    <property type="match status" value="1"/>
</dbReference>
<evidence type="ECO:0000313" key="3">
    <source>
        <dbReference type="Proteomes" id="UP001431313"/>
    </source>
</evidence>
<feature type="chain" id="PRO_5046231798" description="Lipoprotein" evidence="1">
    <location>
        <begin position="23"/>
        <end position="134"/>
    </location>
</feature>
<keyword evidence="3" id="KW-1185">Reference proteome</keyword>
<name>A0ABT2CLI6_9ACTN</name>
<organism evidence="2 3">
    <name type="scientific">Streptomyces pyxinae</name>
    <dbReference type="NCBI Taxonomy" id="2970734"/>
    <lineage>
        <taxon>Bacteria</taxon>
        <taxon>Bacillati</taxon>
        <taxon>Actinomycetota</taxon>
        <taxon>Actinomycetes</taxon>
        <taxon>Kitasatosporales</taxon>
        <taxon>Streptomycetaceae</taxon>
        <taxon>Streptomyces</taxon>
    </lineage>
</organism>
<evidence type="ECO:0000256" key="1">
    <source>
        <dbReference type="SAM" id="SignalP"/>
    </source>
</evidence>
<dbReference type="RefSeq" id="WP_258789544.1">
    <property type="nucleotide sequence ID" value="NZ_JANUGQ010000020.1"/>
</dbReference>
<reference evidence="2" key="1">
    <citation type="submission" date="2022-08" db="EMBL/GenBank/DDBJ databases">
        <authorList>
            <person name="Somphong A."/>
            <person name="Phongsopitanun W."/>
        </authorList>
    </citation>
    <scope>NUCLEOTIDE SEQUENCE</scope>
    <source>
        <strain evidence="2">LP05-1</strain>
    </source>
</reference>
<accession>A0ABT2CLI6</accession>
<keyword evidence="1" id="KW-0732">Signal</keyword>
<dbReference type="EMBL" id="JANUGQ010000020">
    <property type="protein sequence ID" value="MCS0638274.1"/>
    <property type="molecule type" value="Genomic_DNA"/>
</dbReference>
<comment type="caution">
    <text evidence="2">The sequence shown here is derived from an EMBL/GenBank/DDBJ whole genome shotgun (WGS) entry which is preliminary data.</text>
</comment>